<keyword evidence="4 6" id="KW-1133">Transmembrane helix</keyword>
<reference evidence="7 8" key="1">
    <citation type="submission" date="2019-02" db="EMBL/GenBank/DDBJ databases">
        <title>Deep-cultivation of Planctomycetes and their phenomic and genomic characterization uncovers novel biology.</title>
        <authorList>
            <person name="Wiegand S."/>
            <person name="Jogler M."/>
            <person name="Boedeker C."/>
            <person name="Pinto D."/>
            <person name="Vollmers J."/>
            <person name="Rivas-Marin E."/>
            <person name="Kohn T."/>
            <person name="Peeters S.H."/>
            <person name="Heuer A."/>
            <person name="Rast P."/>
            <person name="Oberbeckmann S."/>
            <person name="Bunk B."/>
            <person name="Jeske O."/>
            <person name="Meyerdierks A."/>
            <person name="Storesund J.E."/>
            <person name="Kallscheuer N."/>
            <person name="Luecker S."/>
            <person name="Lage O.M."/>
            <person name="Pohl T."/>
            <person name="Merkel B.J."/>
            <person name="Hornburger P."/>
            <person name="Mueller R.-W."/>
            <person name="Bruemmer F."/>
            <person name="Labrenz M."/>
            <person name="Spormann A.M."/>
            <person name="Op den Camp H."/>
            <person name="Overmann J."/>
            <person name="Amann R."/>
            <person name="Jetten M.S.M."/>
            <person name="Mascher T."/>
            <person name="Medema M.H."/>
            <person name="Devos D.P."/>
            <person name="Kaster A.-K."/>
            <person name="Ovreas L."/>
            <person name="Rohde M."/>
            <person name="Galperin M.Y."/>
            <person name="Jogler C."/>
        </authorList>
    </citation>
    <scope>NUCLEOTIDE SEQUENCE [LARGE SCALE GENOMIC DNA]</scope>
    <source>
        <strain evidence="7 8">ETA_A1</strain>
    </source>
</reference>
<dbReference type="Pfam" id="PF03631">
    <property type="entry name" value="Virul_fac_BrkB"/>
    <property type="match status" value="1"/>
</dbReference>
<dbReference type="OrthoDB" id="9797028at2"/>
<name>A0A517XUU5_9BACT</name>
<evidence type="ECO:0000256" key="3">
    <source>
        <dbReference type="ARBA" id="ARBA00022692"/>
    </source>
</evidence>
<comment type="subcellular location">
    <subcellularLocation>
        <location evidence="1">Cell membrane</location>
        <topology evidence="1">Multi-pass membrane protein</topology>
    </subcellularLocation>
</comment>
<evidence type="ECO:0000313" key="7">
    <source>
        <dbReference type="EMBL" id="QDU21254.1"/>
    </source>
</evidence>
<keyword evidence="5 6" id="KW-0472">Membrane</keyword>
<dbReference type="KEGG" id="uli:ETAA1_32190"/>
<feature type="transmembrane region" description="Helical" evidence="6">
    <location>
        <begin position="215"/>
        <end position="235"/>
    </location>
</feature>
<dbReference type="PIRSF" id="PIRSF035875">
    <property type="entry name" value="RNase_BN"/>
    <property type="match status" value="1"/>
</dbReference>
<dbReference type="PANTHER" id="PTHR30213:SF1">
    <property type="entry name" value="INNER MEMBRANE PROTEIN YHJD"/>
    <property type="match status" value="1"/>
</dbReference>
<evidence type="ECO:0000256" key="4">
    <source>
        <dbReference type="ARBA" id="ARBA00022989"/>
    </source>
</evidence>
<evidence type="ECO:0000256" key="1">
    <source>
        <dbReference type="ARBA" id="ARBA00004651"/>
    </source>
</evidence>
<dbReference type="InterPro" id="IPR017039">
    <property type="entry name" value="Virul_fac_BrkB"/>
</dbReference>
<evidence type="ECO:0000256" key="5">
    <source>
        <dbReference type="ARBA" id="ARBA00023136"/>
    </source>
</evidence>
<feature type="transmembrane region" description="Helical" evidence="6">
    <location>
        <begin position="181"/>
        <end position="203"/>
    </location>
</feature>
<keyword evidence="3 6" id="KW-0812">Transmembrane</keyword>
<evidence type="ECO:0008006" key="9">
    <source>
        <dbReference type="Google" id="ProtNLM"/>
    </source>
</evidence>
<evidence type="ECO:0000256" key="6">
    <source>
        <dbReference type="SAM" id="Phobius"/>
    </source>
</evidence>
<dbReference type="GO" id="GO:0005886">
    <property type="term" value="C:plasma membrane"/>
    <property type="evidence" value="ECO:0007669"/>
    <property type="project" value="UniProtKB-SubCell"/>
</dbReference>
<evidence type="ECO:0000256" key="2">
    <source>
        <dbReference type="ARBA" id="ARBA00022475"/>
    </source>
</evidence>
<keyword evidence="8" id="KW-1185">Reference proteome</keyword>
<keyword evidence="2" id="KW-1003">Cell membrane</keyword>
<dbReference type="NCBIfam" id="TIGR00765">
    <property type="entry name" value="yihY_not_rbn"/>
    <property type="match status" value="1"/>
</dbReference>
<evidence type="ECO:0000313" key="8">
    <source>
        <dbReference type="Proteomes" id="UP000319576"/>
    </source>
</evidence>
<dbReference type="Proteomes" id="UP000319576">
    <property type="component" value="Chromosome"/>
</dbReference>
<feature type="transmembrane region" description="Helical" evidence="6">
    <location>
        <begin position="29"/>
        <end position="52"/>
    </location>
</feature>
<organism evidence="7 8">
    <name type="scientific">Urbifossiella limnaea</name>
    <dbReference type="NCBI Taxonomy" id="2528023"/>
    <lineage>
        <taxon>Bacteria</taxon>
        <taxon>Pseudomonadati</taxon>
        <taxon>Planctomycetota</taxon>
        <taxon>Planctomycetia</taxon>
        <taxon>Gemmatales</taxon>
        <taxon>Gemmataceae</taxon>
        <taxon>Urbifossiella</taxon>
    </lineage>
</organism>
<protein>
    <recommendedName>
        <fullName evidence="9">YihY/virulence factor BrkB family protein</fullName>
    </recommendedName>
</protein>
<dbReference type="RefSeq" id="WP_145240075.1">
    <property type="nucleotide sequence ID" value="NZ_CP036273.1"/>
</dbReference>
<feature type="transmembrane region" description="Helical" evidence="6">
    <location>
        <begin position="247"/>
        <end position="268"/>
    </location>
</feature>
<accession>A0A517XUU5</accession>
<feature type="transmembrane region" description="Helical" evidence="6">
    <location>
        <begin position="142"/>
        <end position="169"/>
    </location>
</feature>
<feature type="transmembrane region" description="Helical" evidence="6">
    <location>
        <begin position="90"/>
        <end position="112"/>
    </location>
</feature>
<dbReference type="AlphaFoldDB" id="A0A517XUU5"/>
<gene>
    <name evidence="7" type="ORF">ETAA1_32190</name>
</gene>
<dbReference type="PANTHER" id="PTHR30213">
    <property type="entry name" value="INNER MEMBRANE PROTEIN YHJD"/>
    <property type="match status" value="1"/>
</dbReference>
<sequence length="299" mass="31466">MKLTETGRLIKQTLAEFLADKAMTLGAALAFYTALSIAPMLLLVTVIAGAAFGEQATRGEIANQLNDLIGEEGAKAVQAMLASTQTPGGGIVSTVVGIVALFFGATGVFTSLQDALNTVWNVKPEDSRTGILGLVRDRVASFTMICGMAFLLLVSLVFSAFLTALGGLVNRWMPYGDAWMGAANLVAGFLVTTLMFGMIYKYLPHARPDWSDVGVGAVVTALLFTVGKYLIGLYLGTASIGSTYGAAGSFVVLLVWIYYSSLIVLFGAELTQVYATKFGSGLTPAGRHRLAGRPDPVPT</sequence>
<proteinExistence type="predicted"/>
<dbReference type="EMBL" id="CP036273">
    <property type="protein sequence ID" value="QDU21254.1"/>
    <property type="molecule type" value="Genomic_DNA"/>
</dbReference>